<feature type="transmembrane region" description="Helical" evidence="6">
    <location>
        <begin position="42"/>
        <end position="59"/>
    </location>
</feature>
<accession>A0A9X2BXT7</accession>
<feature type="transmembrane region" description="Helical" evidence="6">
    <location>
        <begin position="122"/>
        <end position="141"/>
    </location>
</feature>
<organism evidence="7 8">
    <name type="scientific">Scleromatobacter humisilvae</name>
    <dbReference type="NCBI Taxonomy" id="2897159"/>
    <lineage>
        <taxon>Bacteria</taxon>
        <taxon>Pseudomonadati</taxon>
        <taxon>Pseudomonadota</taxon>
        <taxon>Betaproteobacteria</taxon>
        <taxon>Burkholderiales</taxon>
        <taxon>Sphaerotilaceae</taxon>
        <taxon>Scleromatobacter</taxon>
    </lineage>
</organism>
<keyword evidence="5 6" id="KW-0472">Membrane</keyword>
<dbReference type="GO" id="GO:0005886">
    <property type="term" value="C:plasma membrane"/>
    <property type="evidence" value="ECO:0007669"/>
    <property type="project" value="UniProtKB-SubCell"/>
</dbReference>
<dbReference type="AlphaFoldDB" id="A0A9X2BXT7"/>
<dbReference type="InterPro" id="IPR022791">
    <property type="entry name" value="L-PG_synthase/AglD"/>
</dbReference>
<protein>
    <submittedName>
        <fullName evidence="7">Flippase-like domain-containing protein</fullName>
    </submittedName>
</protein>
<keyword evidence="3 6" id="KW-0812">Transmembrane</keyword>
<evidence type="ECO:0000313" key="7">
    <source>
        <dbReference type="EMBL" id="MCK9684933.1"/>
    </source>
</evidence>
<dbReference type="Proteomes" id="UP001139353">
    <property type="component" value="Unassembled WGS sequence"/>
</dbReference>
<gene>
    <name evidence="7" type="ORF">LPC04_04340</name>
</gene>
<name>A0A9X2BXT7_9BURK</name>
<dbReference type="Pfam" id="PF03706">
    <property type="entry name" value="LPG_synthase_TM"/>
    <property type="match status" value="1"/>
</dbReference>
<evidence type="ECO:0000256" key="6">
    <source>
        <dbReference type="SAM" id="Phobius"/>
    </source>
</evidence>
<comment type="subcellular location">
    <subcellularLocation>
        <location evidence="1">Cell membrane</location>
        <topology evidence="1">Multi-pass membrane protein</topology>
    </subcellularLocation>
</comment>
<evidence type="ECO:0000256" key="1">
    <source>
        <dbReference type="ARBA" id="ARBA00004651"/>
    </source>
</evidence>
<feature type="transmembrane region" description="Helical" evidence="6">
    <location>
        <begin position="147"/>
        <end position="167"/>
    </location>
</feature>
<sequence length="341" mass="35715">MTRTRWIAVASIVAGVAVLALLVALTPWRLLAERVATVPWPGWVGATLGMSATYALRAGRLRAEWLWKLRTLNLGYRECLQITLLHNAAINILPMRSGEASYSFLLHRRWGVGLGDATASLLWLRLQDMMVLGVLGIAILVPAPLPWRIGCAIAAIAAAATLLPALVRRVHVRARWARARAHGAASARRAKVWGLTAKVAAAFRAARGGLPAWGFAIANWVLKLSIVGVLLTMLANIPAGAGFCGALGGELAGVLPLQAPAGVGTYEAGVALGTQARHAKIVAAAASAAPAEQVRAANTDNGRLIFGAALAVHALMLVVALATALAFSLIVRPSRAPESNP</sequence>
<evidence type="ECO:0000313" key="8">
    <source>
        <dbReference type="Proteomes" id="UP001139353"/>
    </source>
</evidence>
<keyword evidence="2" id="KW-1003">Cell membrane</keyword>
<dbReference type="EMBL" id="JAJLJH010000001">
    <property type="protein sequence ID" value="MCK9684933.1"/>
    <property type="molecule type" value="Genomic_DNA"/>
</dbReference>
<evidence type="ECO:0000256" key="3">
    <source>
        <dbReference type="ARBA" id="ARBA00022692"/>
    </source>
</evidence>
<keyword evidence="4 6" id="KW-1133">Transmembrane helix</keyword>
<reference evidence="7" key="1">
    <citation type="submission" date="2021-11" db="EMBL/GenBank/DDBJ databases">
        <title>BS-T2-15 a new species belonging to the Comamonadaceae family isolated from the soil of a French oak forest.</title>
        <authorList>
            <person name="Mieszkin S."/>
            <person name="Alain K."/>
        </authorList>
    </citation>
    <scope>NUCLEOTIDE SEQUENCE</scope>
    <source>
        <strain evidence="7">BS-T2-15</strain>
    </source>
</reference>
<evidence type="ECO:0000256" key="2">
    <source>
        <dbReference type="ARBA" id="ARBA00022475"/>
    </source>
</evidence>
<dbReference type="RefSeq" id="WP_275680954.1">
    <property type="nucleotide sequence ID" value="NZ_JAJLJH010000001.1"/>
</dbReference>
<proteinExistence type="predicted"/>
<feature type="transmembrane region" description="Helical" evidence="6">
    <location>
        <begin position="304"/>
        <end position="331"/>
    </location>
</feature>
<comment type="caution">
    <text evidence="7">The sequence shown here is derived from an EMBL/GenBank/DDBJ whole genome shotgun (WGS) entry which is preliminary data.</text>
</comment>
<evidence type="ECO:0000256" key="4">
    <source>
        <dbReference type="ARBA" id="ARBA00022989"/>
    </source>
</evidence>
<evidence type="ECO:0000256" key="5">
    <source>
        <dbReference type="ARBA" id="ARBA00023136"/>
    </source>
</evidence>
<keyword evidence="8" id="KW-1185">Reference proteome</keyword>